<dbReference type="Proteomes" id="UP001161438">
    <property type="component" value="Chromosome 2"/>
</dbReference>
<gene>
    <name evidence="2" type="primary">SMKI02G0840</name>
    <name evidence="2" type="ORF">SMKI_02G0840</name>
</gene>
<feature type="region of interest" description="Disordered" evidence="1">
    <location>
        <begin position="72"/>
        <end position="95"/>
    </location>
</feature>
<feature type="region of interest" description="Disordered" evidence="1">
    <location>
        <begin position="147"/>
        <end position="184"/>
    </location>
</feature>
<dbReference type="EMBL" id="OX365758">
    <property type="protein sequence ID" value="CAI4037216.1"/>
    <property type="molecule type" value="Genomic_DNA"/>
</dbReference>
<dbReference type="AlphaFoldDB" id="A0AA35NG23"/>
<organism evidence="2 3">
    <name type="scientific">Saccharomyces mikatae IFO 1815</name>
    <dbReference type="NCBI Taxonomy" id="226126"/>
    <lineage>
        <taxon>Eukaryota</taxon>
        <taxon>Fungi</taxon>
        <taxon>Dikarya</taxon>
        <taxon>Ascomycota</taxon>
        <taxon>Saccharomycotina</taxon>
        <taxon>Saccharomycetes</taxon>
        <taxon>Saccharomycetales</taxon>
        <taxon>Saccharomycetaceae</taxon>
        <taxon>Saccharomyces</taxon>
    </lineage>
</organism>
<feature type="compositionally biased region" description="Low complexity" evidence="1">
    <location>
        <begin position="250"/>
        <end position="260"/>
    </location>
</feature>
<feature type="compositionally biased region" description="Polar residues" evidence="1">
    <location>
        <begin position="171"/>
        <end position="180"/>
    </location>
</feature>
<name>A0AA35NG23_SACMI</name>
<feature type="compositionally biased region" description="Low complexity" evidence="1">
    <location>
        <begin position="73"/>
        <end position="95"/>
    </location>
</feature>
<dbReference type="RefSeq" id="XP_056080333.1">
    <property type="nucleotide sequence ID" value="XM_056222142.1"/>
</dbReference>
<protein>
    <recommendedName>
        <fullName evidence="4">YBL029W-like protein</fullName>
    </recommendedName>
</protein>
<evidence type="ECO:0008006" key="4">
    <source>
        <dbReference type="Google" id="ProtNLM"/>
    </source>
</evidence>
<sequence length="374" mass="42268">MCANIPEFDSFYENENINYNLESLTPLNCDINSPFFPINNNDINVNAYNDESLTYSNFLLSYKDKLSATTNKNNSINNNSNNINNNSNNNSNSNNLLGNGISQMAFLLDYPSTLNEPQFAVNCKDIYKKDISTPSSLVSSLPSAKFSLSLSNSPSPPPPPPTSSSLEQKETSTSNTSTIGDTFADPITFEKETLPQTQELTLENLNNQLNYPDFTINAIEQDPVPSFSSSSSSSESTASCGRKRKACHDSFTNSSPSSSSESKKISDSRLSAEGLAKVLNLESPEEALKRERFILGIFQNELNYPLGYKTWIRDTTKEYRTKLINQLHERVKVKYPEYNQSILETIIRRGTYYMMQSRLRRERRMKLKERKRTT</sequence>
<evidence type="ECO:0000313" key="3">
    <source>
        <dbReference type="Proteomes" id="UP001161438"/>
    </source>
</evidence>
<evidence type="ECO:0000313" key="2">
    <source>
        <dbReference type="EMBL" id="CAI4037216.1"/>
    </source>
</evidence>
<accession>A0AA35NG23</accession>
<dbReference type="GeneID" id="80916429"/>
<feature type="compositionally biased region" description="Low complexity" evidence="1">
    <location>
        <begin position="226"/>
        <end position="239"/>
    </location>
</feature>
<evidence type="ECO:0000256" key="1">
    <source>
        <dbReference type="SAM" id="MobiDB-lite"/>
    </source>
</evidence>
<keyword evidence="3" id="KW-1185">Reference proteome</keyword>
<reference evidence="2" key="1">
    <citation type="submission" date="2022-10" db="EMBL/GenBank/DDBJ databases">
        <authorList>
            <person name="Byrne P K."/>
        </authorList>
    </citation>
    <scope>NUCLEOTIDE SEQUENCE</scope>
    <source>
        <strain evidence="2">IFO1815</strain>
    </source>
</reference>
<feature type="region of interest" description="Disordered" evidence="1">
    <location>
        <begin position="222"/>
        <end position="266"/>
    </location>
</feature>
<proteinExistence type="predicted"/>